<organism evidence="1 2">
    <name type="scientific">Petralouisia muris</name>
    <dbReference type="NCBI Taxonomy" id="3032872"/>
    <lineage>
        <taxon>Bacteria</taxon>
        <taxon>Bacillati</taxon>
        <taxon>Bacillota</taxon>
        <taxon>Clostridia</taxon>
        <taxon>Lachnospirales</taxon>
        <taxon>Lachnospiraceae</taxon>
        <taxon>Petralouisia</taxon>
    </lineage>
</organism>
<protein>
    <submittedName>
        <fullName evidence="1">Uncharacterized protein</fullName>
    </submittedName>
</protein>
<dbReference type="EMBL" id="SRYA01000027">
    <property type="protein sequence ID" value="TGY95561.1"/>
    <property type="molecule type" value="Genomic_DNA"/>
</dbReference>
<reference evidence="1" key="1">
    <citation type="submission" date="2019-04" db="EMBL/GenBank/DDBJ databases">
        <title>Microbes associate with the intestines of laboratory mice.</title>
        <authorList>
            <person name="Navarre W."/>
            <person name="Wong E."/>
            <person name="Huang K."/>
            <person name="Tropini C."/>
            <person name="Ng K."/>
            <person name="Yu B."/>
        </authorList>
    </citation>
    <scope>NUCLEOTIDE SEQUENCE</scope>
    <source>
        <strain evidence="1">NM01_1-7b</strain>
    </source>
</reference>
<comment type="caution">
    <text evidence="1">The sequence shown here is derived from an EMBL/GenBank/DDBJ whole genome shotgun (WGS) entry which is preliminary data.</text>
</comment>
<evidence type="ECO:0000313" key="2">
    <source>
        <dbReference type="Proteomes" id="UP000304953"/>
    </source>
</evidence>
<sequence>MYDEIQKAFDQIHATEQMKQSVSDYLKQENQKTTKNSAKFRLVTLAPVFAVLLLCIGIGNWYFWEMPVSYVSVDVNPSIELTLNRRNRVTDAKSRNRDGAKVLEHLQLKGKDYLEAVELLVESDAMQPYLTADAELTVTVASVKAEELLSGLQDSVVATHYHGMCGSADMETVTAAHDCGMSLGKYQIYQLLTQYGSGLTAENCQNISMCQLQQLLSQYENGRSETVSENELENMQAGCSHGRQQHHHHSGHHDEQ</sequence>
<proteinExistence type="predicted"/>
<name>A0AC61RUK8_9FIRM</name>
<keyword evidence="2" id="KW-1185">Reference proteome</keyword>
<gene>
    <name evidence="1" type="ORF">E5329_14155</name>
</gene>
<dbReference type="Proteomes" id="UP000304953">
    <property type="component" value="Unassembled WGS sequence"/>
</dbReference>
<evidence type="ECO:0000313" key="1">
    <source>
        <dbReference type="EMBL" id="TGY95561.1"/>
    </source>
</evidence>
<accession>A0AC61RUK8</accession>